<reference evidence="2" key="1">
    <citation type="journal article" date="2019" name="Int. J. Syst. Evol. Microbiol.">
        <title>The Global Catalogue of Microorganisms (GCM) 10K type strain sequencing project: providing services to taxonomists for standard genome sequencing and annotation.</title>
        <authorList>
            <consortium name="The Broad Institute Genomics Platform"/>
            <consortium name="The Broad Institute Genome Sequencing Center for Infectious Disease"/>
            <person name="Wu L."/>
            <person name="Ma J."/>
        </authorList>
    </citation>
    <scope>NUCLEOTIDE SEQUENCE [LARGE SCALE GENOMIC DNA]</scope>
    <source>
        <strain evidence="2">JCM 4316</strain>
    </source>
</reference>
<proteinExistence type="predicted"/>
<sequence>MTEQPSAPDGPLIPMPALTPAALRAVAQIAPAQLPSFVEHLDRAVEQAAAQSTIAPLRTFLQWWGEFVAIQRYPARAARLRELEAEAERATDREAVHAALAEMRQITDLAHREISA</sequence>
<accession>A0ABP5SDV9</accession>
<evidence type="ECO:0000313" key="2">
    <source>
        <dbReference type="Proteomes" id="UP001500253"/>
    </source>
</evidence>
<organism evidence="1 2">
    <name type="scientific">Streptomyces cuspidosporus</name>
    <dbReference type="NCBI Taxonomy" id="66882"/>
    <lineage>
        <taxon>Bacteria</taxon>
        <taxon>Bacillati</taxon>
        <taxon>Actinomycetota</taxon>
        <taxon>Actinomycetes</taxon>
        <taxon>Kitasatosporales</taxon>
        <taxon>Streptomycetaceae</taxon>
        <taxon>Streptomyces</taxon>
    </lineage>
</organism>
<dbReference type="InterPro" id="IPR046214">
    <property type="entry name" value="DUF6247"/>
</dbReference>
<protein>
    <submittedName>
        <fullName evidence="1">Uncharacterized protein</fullName>
    </submittedName>
</protein>
<keyword evidence="2" id="KW-1185">Reference proteome</keyword>
<comment type="caution">
    <text evidence="1">The sequence shown here is derived from an EMBL/GenBank/DDBJ whole genome shotgun (WGS) entry which is preliminary data.</text>
</comment>
<dbReference type="Proteomes" id="UP001500253">
    <property type="component" value="Unassembled WGS sequence"/>
</dbReference>
<gene>
    <name evidence="1" type="ORF">GCM10010246_09570</name>
</gene>
<dbReference type="EMBL" id="BAAASD010000003">
    <property type="protein sequence ID" value="GAA2329044.1"/>
    <property type="molecule type" value="Genomic_DNA"/>
</dbReference>
<dbReference type="Pfam" id="PF19760">
    <property type="entry name" value="DUF6247"/>
    <property type="match status" value="1"/>
</dbReference>
<dbReference type="RefSeq" id="WP_346173212.1">
    <property type="nucleotide sequence ID" value="NZ_BAAASD010000003.1"/>
</dbReference>
<evidence type="ECO:0000313" key="1">
    <source>
        <dbReference type="EMBL" id="GAA2329044.1"/>
    </source>
</evidence>
<name>A0ABP5SDV9_9ACTN</name>